<dbReference type="InterPro" id="IPR001842">
    <property type="entry name" value="Peptidase_M36"/>
</dbReference>
<evidence type="ECO:0000256" key="10">
    <source>
        <dbReference type="PIRSR" id="PIRSR601842-1"/>
    </source>
</evidence>
<dbReference type="GO" id="GO:0006508">
    <property type="term" value="P:proteolysis"/>
    <property type="evidence" value="ECO:0007669"/>
    <property type="project" value="UniProtKB-KW"/>
</dbReference>
<feature type="binding site" evidence="11">
    <location>
        <position position="674"/>
    </location>
    <ligand>
        <name>Zn(2+)</name>
        <dbReference type="ChEBI" id="CHEBI:29105"/>
        <note>catalytic</note>
    </ligand>
</feature>
<evidence type="ECO:0000313" key="14">
    <source>
        <dbReference type="Proteomes" id="UP001218218"/>
    </source>
</evidence>
<evidence type="ECO:0000256" key="5">
    <source>
        <dbReference type="ARBA" id="ARBA00022723"/>
    </source>
</evidence>
<accession>A0AAD6Z2R3</accession>
<dbReference type="InterPro" id="IPR027268">
    <property type="entry name" value="Peptidase_M4/M1_CTD_sf"/>
</dbReference>
<gene>
    <name evidence="13" type="ORF">DFH08DRAFT_945102</name>
</gene>
<reference evidence="13" key="1">
    <citation type="submission" date="2023-03" db="EMBL/GenBank/DDBJ databases">
        <title>Massive genome expansion in bonnet fungi (Mycena s.s.) driven by repeated elements and novel gene families across ecological guilds.</title>
        <authorList>
            <consortium name="Lawrence Berkeley National Laboratory"/>
            <person name="Harder C.B."/>
            <person name="Miyauchi S."/>
            <person name="Viragh M."/>
            <person name="Kuo A."/>
            <person name="Thoen E."/>
            <person name="Andreopoulos B."/>
            <person name="Lu D."/>
            <person name="Skrede I."/>
            <person name="Drula E."/>
            <person name="Henrissat B."/>
            <person name="Morin E."/>
            <person name="Kohler A."/>
            <person name="Barry K."/>
            <person name="LaButti K."/>
            <person name="Morin E."/>
            <person name="Salamov A."/>
            <person name="Lipzen A."/>
            <person name="Mereny Z."/>
            <person name="Hegedus B."/>
            <person name="Baldrian P."/>
            <person name="Stursova M."/>
            <person name="Weitz H."/>
            <person name="Taylor A."/>
            <person name="Grigoriev I.V."/>
            <person name="Nagy L.G."/>
            <person name="Martin F."/>
            <person name="Kauserud H."/>
        </authorList>
    </citation>
    <scope>NUCLEOTIDE SEQUENCE</scope>
    <source>
        <strain evidence="13">CBHHK002</strain>
    </source>
</reference>
<evidence type="ECO:0000256" key="3">
    <source>
        <dbReference type="ARBA" id="ARBA00022525"/>
    </source>
</evidence>
<keyword evidence="14" id="KW-1185">Reference proteome</keyword>
<feature type="binding site" evidence="11">
    <location>
        <position position="704"/>
    </location>
    <ligand>
        <name>Zn(2+)</name>
        <dbReference type="ChEBI" id="CHEBI:29105"/>
        <note>catalytic</note>
    </ligand>
</feature>
<evidence type="ECO:0000256" key="7">
    <source>
        <dbReference type="ARBA" id="ARBA00022833"/>
    </source>
</evidence>
<feature type="active site" evidence="10">
    <location>
        <position position="675"/>
    </location>
</feature>
<dbReference type="GO" id="GO:0004222">
    <property type="term" value="F:metalloendopeptidase activity"/>
    <property type="evidence" value="ECO:0007669"/>
    <property type="project" value="InterPro"/>
</dbReference>
<comment type="caution">
    <text evidence="13">The sequence shown here is derived from an EMBL/GenBank/DDBJ whole genome shotgun (WGS) entry which is preliminary data.</text>
</comment>
<keyword evidence="8 12" id="KW-0482">Metalloprotease</keyword>
<comment type="cofactor">
    <cofactor evidence="11">
        <name>Zn(2+)</name>
        <dbReference type="ChEBI" id="CHEBI:29105"/>
    </cofactor>
    <text evidence="11">Binds 1 zinc ion per subunit.</text>
</comment>
<dbReference type="EC" id="3.4.24.-" evidence="12"/>
<protein>
    <recommendedName>
        <fullName evidence="12">Extracellular metalloproteinase</fullName>
        <ecNumber evidence="12">3.4.24.-</ecNumber>
    </recommendedName>
    <alternativeName>
        <fullName evidence="12">Fungalysin</fullName>
    </alternativeName>
</protein>
<evidence type="ECO:0000256" key="4">
    <source>
        <dbReference type="ARBA" id="ARBA00022670"/>
    </source>
</evidence>
<feature type="binding site" evidence="11">
    <location>
        <position position="678"/>
    </location>
    <ligand>
        <name>Zn(2+)</name>
        <dbReference type="ChEBI" id="CHEBI:29105"/>
        <note>catalytic</note>
    </ligand>
</feature>
<keyword evidence="6 12" id="KW-0378">Hydrolase</keyword>
<evidence type="ECO:0000256" key="8">
    <source>
        <dbReference type="ARBA" id="ARBA00023049"/>
    </source>
</evidence>
<dbReference type="InterPro" id="IPR050371">
    <property type="entry name" value="Fungal_virulence_M36"/>
</dbReference>
<keyword evidence="9 12" id="KW-0865">Zymogen</keyword>
<comment type="similarity">
    <text evidence="2 12">Belongs to the peptidase M36 family.</text>
</comment>
<dbReference type="GO" id="GO:0008270">
    <property type="term" value="F:zinc ion binding"/>
    <property type="evidence" value="ECO:0007669"/>
    <property type="project" value="InterPro"/>
</dbReference>
<keyword evidence="7 11" id="KW-0862">Zinc</keyword>
<evidence type="ECO:0000256" key="11">
    <source>
        <dbReference type="PIRSR" id="PIRSR601842-2"/>
    </source>
</evidence>
<evidence type="ECO:0000256" key="9">
    <source>
        <dbReference type="ARBA" id="ARBA00023145"/>
    </source>
</evidence>
<evidence type="ECO:0000256" key="6">
    <source>
        <dbReference type="ARBA" id="ARBA00022801"/>
    </source>
</evidence>
<dbReference type="EMBL" id="JARIHO010000099">
    <property type="protein sequence ID" value="KAJ7304778.1"/>
    <property type="molecule type" value="Genomic_DNA"/>
</dbReference>
<dbReference type="PRINTS" id="PR00999">
    <property type="entry name" value="FUNGALYSIN"/>
</dbReference>
<proteinExistence type="inferred from homology"/>
<evidence type="ECO:0000256" key="1">
    <source>
        <dbReference type="ARBA" id="ARBA00004613"/>
    </source>
</evidence>
<dbReference type="PANTHER" id="PTHR33478">
    <property type="entry name" value="EXTRACELLULAR METALLOPROTEINASE MEP"/>
    <property type="match status" value="1"/>
</dbReference>
<dbReference type="Proteomes" id="UP001218218">
    <property type="component" value="Unassembled WGS sequence"/>
</dbReference>
<dbReference type="GO" id="GO:0005615">
    <property type="term" value="C:extracellular space"/>
    <property type="evidence" value="ECO:0007669"/>
    <property type="project" value="InterPro"/>
</dbReference>
<dbReference type="SUPFAM" id="SSF55486">
    <property type="entry name" value="Metalloproteases ('zincins'), catalytic domain"/>
    <property type="match status" value="1"/>
</dbReference>
<name>A0AAD6Z2R3_9AGAR</name>
<evidence type="ECO:0000256" key="2">
    <source>
        <dbReference type="ARBA" id="ARBA00006006"/>
    </source>
</evidence>
<organism evidence="13 14">
    <name type="scientific">Mycena albidolilacea</name>
    <dbReference type="NCBI Taxonomy" id="1033008"/>
    <lineage>
        <taxon>Eukaryota</taxon>
        <taxon>Fungi</taxon>
        <taxon>Dikarya</taxon>
        <taxon>Basidiomycota</taxon>
        <taxon>Agaricomycotina</taxon>
        <taxon>Agaricomycetes</taxon>
        <taxon>Agaricomycetidae</taxon>
        <taxon>Agaricales</taxon>
        <taxon>Marasmiineae</taxon>
        <taxon>Mycenaceae</taxon>
        <taxon>Mycena</taxon>
    </lineage>
</organism>
<sequence length="775" mass="87429">MSHDLQVPEELLLEIVQHLPKEALQHVSLAHRTLWRISRPFLFADFVFHPYGMDRVRWPWHPVCLYDEAQDREIQRLDFWSSPEIAPFVWSCSVIPLSSREWAKQEAVNMQTALLRIFFKRLPHFTGIHHFHACMVRFTRTGLANVCGLPRLARLQIILCSIQKSQWVNLLLPTHLVEMHLGYGPNFLVQLSYRIPSLPRMRKLMLRAMRTEDDREPRRGSLVLPILSKFPGVTNFVMEGNWGGWGDQFGLGAHDLLPMLREYDGPPQMLRIFLNRATLARLTLNSLGESQITDVLQRNLRSSNILSFTATSSPLDVASFSSLFSILPHLTNLSIIISYGHWDNQTSQSLEFLESLSNIQPFPPSLEFLSMRWKHCKPDVSNAEDDAASIDELRHFAELRELVGRSPALTPLWFDGLVSRINGAGFLMGRWMNKPPVMRRWVAFDARNEKETECVGTTLQWANQESSISHISAQQVQDEMRAIRADLIALLTSSPPLVGLVPFPGTPPPTLSEPPLSTFQFGMTTATLPAAHLAELELCKAHAKQASILLSSASPTIPMFFMVDNVPDAVNPVKATYNHKETKKGDALEETQKHINAIVAQLFYTTNKVHDLYYRHGFDEVAGNLQQYNFGRGGYNSANFMTPPDGQNGRMRMYLWNTALPYRDGDLEAGTVIHELSHGLSMCLTGSPANSGCLPFGESGGMGEGRRDFIIRSTANYSDYAMGSWAANRVQGIRDYPYSLNQTINPSTYKTLDKPGYFGVHAISEVLAQILWVVS</sequence>
<dbReference type="Gene3D" id="3.10.170.10">
    <property type="match status" value="1"/>
</dbReference>
<evidence type="ECO:0000256" key="12">
    <source>
        <dbReference type="RuleBase" id="RU364017"/>
    </source>
</evidence>
<dbReference type="Pfam" id="PF02128">
    <property type="entry name" value="Peptidase_M36"/>
    <property type="match status" value="1"/>
</dbReference>
<dbReference type="PANTHER" id="PTHR33478:SF1">
    <property type="entry name" value="EXTRACELLULAR METALLOPROTEINASE MEP"/>
    <property type="match status" value="1"/>
</dbReference>
<evidence type="ECO:0000313" key="13">
    <source>
        <dbReference type="EMBL" id="KAJ7304778.1"/>
    </source>
</evidence>
<keyword evidence="4 12" id="KW-0645">Protease</keyword>
<keyword evidence="3 12" id="KW-0964">Secreted</keyword>
<comment type="subcellular location">
    <subcellularLocation>
        <location evidence="1 12">Secreted</location>
    </subcellularLocation>
</comment>
<dbReference type="AlphaFoldDB" id="A0AAD6Z2R3"/>
<keyword evidence="5 11" id="KW-0479">Metal-binding</keyword>
<dbReference type="Gene3D" id="1.10.390.10">
    <property type="entry name" value="Neutral Protease Domain 2"/>
    <property type="match status" value="1"/>
</dbReference>